<comment type="function">
    <text evidence="3">Lytic transglycosylase with a strong preference for naked glycan strands that lack stem peptides.</text>
</comment>
<dbReference type="PANTHER" id="PTHR34183:SF1">
    <property type="entry name" value="ENDOLYTIC PEPTIDOGLYCAN TRANSGLYCOSYLASE RLPA"/>
    <property type="match status" value="1"/>
</dbReference>
<dbReference type="PANTHER" id="PTHR34183">
    <property type="entry name" value="ENDOLYTIC PEPTIDOGLYCAN TRANSGLYCOSYLASE RLPA"/>
    <property type="match status" value="1"/>
</dbReference>
<name>A0ABS5Y798_9CYAN</name>
<protein>
    <recommendedName>
        <fullName evidence="3">Probable endolytic peptidoglycan transglycosylase RlpA</fullName>
        <ecNumber evidence="3">4.2.2.-</ecNumber>
    </recommendedName>
</protein>
<dbReference type="RefSeq" id="WP_246559830.1">
    <property type="nucleotide sequence ID" value="NZ_JADOER010000016.1"/>
</dbReference>
<dbReference type="Proteomes" id="UP001196661">
    <property type="component" value="Unassembled WGS sequence"/>
</dbReference>
<keyword evidence="1 3" id="KW-0456">Lyase</keyword>
<keyword evidence="2 3" id="KW-0961">Cell wall biogenesis/degradation</keyword>
<reference evidence="6 7" key="1">
    <citation type="journal article" date="2021" name="Mar. Drugs">
        <title>Genome Reduction and Secondary Metabolism of the Marine Sponge-Associated Cyanobacterium Leptothoe.</title>
        <authorList>
            <person name="Konstantinou D."/>
            <person name="Popin R.V."/>
            <person name="Fewer D.P."/>
            <person name="Sivonen K."/>
            <person name="Gkelis S."/>
        </authorList>
    </citation>
    <scope>NUCLEOTIDE SEQUENCE [LARGE SCALE GENOMIC DNA]</scope>
    <source>
        <strain evidence="6 7">TAU-MAC 1615</strain>
    </source>
</reference>
<dbReference type="NCBIfam" id="TIGR00413">
    <property type="entry name" value="rlpA"/>
    <property type="match status" value="1"/>
</dbReference>
<dbReference type="Pfam" id="PF03330">
    <property type="entry name" value="DPBB_1"/>
    <property type="match status" value="1"/>
</dbReference>
<gene>
    <name evidence="3" type="primary">rlpA</name>
    <name evidence="6" type="ORF">IXB28_15970</name>
</gene>
<dbReference type="EMBL" id="JADOER010000016">
    <property type="protein sequence ID" value="MBT9313707.1"/>
    <property type="molecule type" value="Genomic_DNA"/>
</dbReference>
<evidence type="ECO:0000256" key="4">
    <source>
        <dbReference type="RuleBase" id="RU003495"/>
    </source>
</evidence>
<evidence type="ECO:0000313" key="7">
    <source>
        <dbReference type="Proteomes" id="UP001196661"/>
    </source>
</evidence>
<dbReference type="SUPFAM" id="SSF50685">
    <property type="entry name" value="Barwin-like endoglucanases"/>
    <property type="match status" value="1"/>
</dbReference>
<evidence type="ECO:0000259" key="5">
    <source>
        <dbReference type="Pfam" id="PF03330"/>
    </source>
</evidence>
<accession>A0ABS5Y798</accession>
<dbReference type="Gene3D" id="2.40.40.10">
    <property type="entry name" value="RlpA-like domain"/>
    <property type="match status" value="1"/>
</dbReference>
<evidence type="ECO:0000256" key="2">
    <source>
        <dbReference type="ARBA" id="ARBA00023316"/>
    </source>
</evidence>
<proteinExistence type="inferred from homology"/>
<comment type="caution">
    <text evidence="6">The sequence shown here is derived from an EMBL/GenBank/DDBJ whole genome shotgun (WGS) entry which is preliminary data.</text>
</comment>
<evidence type="ECO:0000256" key="3">
    <source>
        <dbReference type="HAMAP-Rule" id="MF_02071"/>
    </source>
</evidence>
<dbReference type="InterPro" id="IPR034718">
    <property type="entry name" value="RlpA"/>
</dbReference>
<dbReference type="EC" id="4.2.2.-" evidence="3"/>
<keyword evidence="7" id="KW-1185">Reference proteome</keyword>
<comment type="similarity">
    <text evidence="3 4">Belongs to the RlpA family.</text>
</comment>
<dbReference type="InterPro" id="IPR036908">
    <property type="entry name" value="RlpA-like_sf"/>
</dbReference>
<feature type="domain" description="RlpA-like protein double-psi beta-barrel" evidence="5">
    <location>
        <begin position="262"/>
        <end position="346"/>
    </location>
</feature>
<evidence type="ECO:0000313" key="6">
    <source>
        <dbReference type="EMBL" id="MBT9313707.1"/>
    </source>
</evidence>
<sequence>MASPKSPKATVNVTTAPAVRTLLPQGSFQQLEPLNLADVAADVAVVLDQVLTLPTQAPTKVQALVSSVAVADTVSAAPKKDDFAASLKSDTASARSGKASVSTLMSKPVVMELQKQTSAPVVLREELAQCVDAERPESGAPTTTNFQLLKQGVVVGNMPDISATETLIASLGAMLGAEAIDPDAIRPVLDQDEPAIQLGQDVLLTFTNQDGALEQSSGVGSEWTAITWSDQLRQSMGATPLDPGQIQVMLKQLQPSGQELDGLASWYGPYFHGRLTANGEIFDQDTLTAAHKTLPFDTVLQVRNLKNNRTVVVRINDRGPYIGKRSLDLSRAAARCLGGEKVGVIPYEAVIMD</sequence>
<dbReference type="InterPro" id="IPR012997">
    <property type="entry name" value="RplA"/>
</dbReference>
<dbReference type="InterPro" id="IPR009009">
    <property type="entry name" value="RlpA-like_DPBB"/>
</dbReference>
<evidence type="ECO:0000256" key="1">
    <source>
        <dbReference type="ARBA" id="ARBA00023239"/>
    </source>
</evidence>
<dbReference type="CDD" id="cd22268">
    <property type="entry name" value="DPBB_RlpA-like"/>
    <property type="match status" value="1"/>
</dbReference>
<dbReference type="HAMAP" id="MF_02071">
    <property type="entry name" value="RlpA"/>
    <property type="match status" value="1"/>
</dbReference>
<organism evidence="6 7">
    <name type="scientific">Leptothoe kymatousa TAU-MAC 1615</name>
    <dbReference type="NCBI Taxonomy" id="2364775"/>
    <lineage>
        <taxon>Bacteria</taxon>
        <taxon>Bacillati</taxon>
        <taxon>Cyanobacteriota</taxon>
        <taxon>Cyanophyceae</taxon>
        <taxon>Nodosilineales</taxon>
        <taxon>Cymatolegaceae</taxon>
        <taxon>Leptothoe</taxon>
        <taxon>Leptothoe kymatousa</taxon>
    </lineage>
</organism>